<evidence type="ECO:0000313" key="3">
    <source>
        <dbReference type="WBParaSite" id="nRc.2.0.1.t15511-RA"/>
    </source>
</evidence>
<evidence type="ECO:0000256" key="1">
    <source>
        <dbReference type="SAM" id="MobiDB-lite"/>
    </source>
</evidence>
<proteinExistence type="predicted"/>
<evidence type="ECO:0000313" key="2">
    <source>
        <dbReference type="Proteomes" id="UP000887565"/>
    </source>
</evidence>
<dbReference type="AlphaFoldDB" id="A0A915INY4"/>
<organism evidence="2 3">
    <name type="scientific">Romanomermis culicivorax</name>
    <name type="common">Nematode worm</name>
    <dbReference type="NCBI Taxonomy" id="13658"/>
    <lineage>
        <taxon>Eukaryota</taxon>
        <taxon>Metazoa</taxon>
        <taxon>Ecdysozoa</taxon>
        <taxon>Nematoda</taxon>
        <taxon>Enoplea</taxon>
        <taxon>Dorylaimia</taxon>
        <taxon>Mermithida</taxon>
        <taxon>Mermithoidea</taxon>
        <taxon>Mermithidae</taxon>
        <taxon>Romanomermis</taxon>
    </lineage>
</organism>
<sequence>MAISTSVWRNQNRRPNTEGLPKNTHPSFGHILRDFFAADLGVVALQFDQSQSIHEADAVQTQNGFGRDKKVIALIWAINTENELPFVVDVVATGHIDVEQSVEYGCKPRHGCDNIRTFQAKVAVQRLREENGHEPIGAYDETCEH</sequence>
<protein>
    <submittedName>
        <fullName evidence="3">Uncharacterized protein</fullName>
    </submittedName>
</protein>
<dbReference type="Proteomes" id="UP000887565">
    <property type="component" value="Unplaced"/>
</dbReference>
<keyword evidence="2" id="KW-1185">Reference proteome</keyword>
<feature type="compositionally biased region" description="Polar residues" evidence="1">
    <location>
        <begin position="1"/>
        <end position="14"/>
    </location>
</feature>
<dbReference type="WBParaSite" id="nRc.2.0.1.t15511-RA">
    <property type="protein sequence ID" value="nRc.2.0.1.t15511-RA"/>
    <property type="gene ID" value="nRc.2.0.1.g15511"/>
</dbReference>
<feature type="region of interest" description="Disordered" evidence="1">
    <location>
        <begin position="1"/>
        <end position="25"/>
    </location>
</feature>
<reference evidence="3" key="1">
    <citation type="submission" date="2022-11" db="UniProtKB">
        <authorList>
            <consortium name="WormBaseParasite"/>
        </authorList>
    </citation>
    <scope>IDENTIFICATION</scope>
</reference>
<accession>A0A915INY4</accession>
<name>A0A915INY4_ROMCU</name>